<evidence type="ECO:0000256" key="8">
    <source>
        <dbReference type="SAM" id="Phobius"/>
    </source>
</evidence>
<dbReference type="PROSITE" id="PS50263">
    <property type="entry name" value="CN_HYDROLASE"/>
    <property type="match status" value="1"/>
</dbReference>
<dbReference type="SUPFAM" id="SSF53474">
    <property type="entry name" value="alpha/beta-Hydrolases"/>
    <property type="match status" value="1"/>
</dbReference>
<dbReference type="InterPro" id="IPR035986">
    <property type="entry name" value="PKD_dom_sf"/>
</dbReference>
<dbReference type="InterPro" id="IPR036526">
    <property type="entry name" value="C-N_Hydrolase_sf"/>
</dbReference>
<dbReference type="Gene3D" id="3.20.20.80">
    <property type="entry name" value="Glycosidases"/>
    <property type="match status" value="1"/>
</dbReference>
<dbReference type="InterPro" id="IPR029058">
    <property type="entry name" value="AB_hydrolase_fold"/>
</dbReference>
<dbReference type="SMART" id="SM00089">
    <property type="entry name" value="PKD"/>
    <property type="match status" value="2"/>
</dbReference>
<feature type="domain" description="PKD" evidence="9">
    <location>
        <begin position="1463"/>
        <end position="1528"/>
    </location>
</feature>
<organism evidence="11 12">
    <name type="scientific">Rotaria magnacalcarata</name>
    <dbReference type="NCBI Taxonomy" id="392030"/>
    <lineage>
        <taxon>Eukaryota</taxon>
        <taxon>Metazoa</taxon>
        <taxon>Spiralia</taxon>
        <taxon>Gnathifera</taxon>
        <taxon>Rotifera</taxon>
        <taxon>Eurotatoria</taxon>
        <taxon>Bdelloidea</taxon>
        <taxon>Philodinida</taxon>
        <taxon>Philodinidae</taxon>
        <taxon>Rotaria</taxon>
    </lineage>
</organism>
<dbReference type="Pfam" id="PF18911">
    <property type="entry name" value="PKD_4"/>
    <property type="match status" value="2"/>
</dbReference>
<dbReference type="Gene3D" id="3.40.50.1820">
    <property type="entry name" value="alpha/beta hydrolase"/>
    <property type="match status" value="1"/>
</dbReference>
<dbReference type="PANTHER" id="PTHR38686:SF1">
    <property type="entry name" value="APOLIPOPROTEIN N-ACYLTRANSFERASE"/>
    <property type="match status" value="1"/>
</dbReference>
<dbReference type="InterPro" id="IPR045378">
    <property type="entry name" value="LNT_N"/>
</dbReference>
<dbReference type="CDD" id="cd07571">
    <property type="entry name" value="ALP_N-acyl_transferase"/>
    <property type="match status" value="1"/>
</dbReference>
<dbReference type="Pfam" id="PF00561">
    <property type="entry name" value="Abhydrolase_1"/>
    <property type="match status" value="1"/>
</dbReference>
<dbReference type="Gene3D" id="2.60.40.10">
    <property type="entry name" value="Immunoglobulins"/>
    <property type="match status" value="2"/>
</dbReference>
<dbReference type="Pfam" id="PF20154">
    <property type="entry name" value="LNT_N"/>
    <property type="match status" value="1"/>
</dbReference>
<dbReference type="Pfam" id="PF13585">
    <property type="entry name" value="CHU_C"/>
    <property type="match status" value="1"/>
</dbReference>
<dbReference type="SUPFAM" id="SSF49299">
    <property type="entry name" value="PKD domain"/>
    <property type="match status" value="2"/>
</dbReference>
<dbReference type="Gene3D" id="3.60.110.10">
    <property type="entry name" value="Carbon-nitrogen hydrolase"/>
    <property type="match status" value="1"/>
</dbReference>
<evidence type="ECO:0000256" key="6">
    <source>
        <dbReference type="ARBA" id="ARBA00023136"/>
    </source>
</evidence>
<dbReference type="InterPro" id="IPR017853">
    <property type="entry name" value="GH"/>
</dbReference>
<protein>
    <recommendedName>
        <fullName evidence="13">Apolipoprotein N-acyltransferase</fullName>
    </recommendedName>
</protein>
<sequence length="2024" mass="224643">MKKNSYIILGTLLTMITLTSFIKNVYDIELDIPATSTKKVARAGKEDQLLIISQSNNLGMPKIQLHADSIYSSLTFNDGLFTKIPNDFEDKTISFHLPKGYMVVFAENSDGTGESACFVAAKTDVNANLPKRLRNNVSYIRYLTINNPDKKGAANIKDAPVNALNAQWFYGWSLNRSSFTNQQFVPMTWGKTSCTDGYVKYLINRKDVDHLLSFNEPDGKGQSNIQDFDTAIARYKIMMKTGFRLGSPATTQDQAFRDGRWLPQFMEKANKEKVRVDYIAVHWYDWGNEKNNKETDEQTAEAIFKRFVGYMEKLHATYPDKPIWLTEFNANVTRKSDAVHEKFMVLATNWMNDQDFVERYAYFFERNHPELNADNSLTTIGALWKSIKSPNLLTGILLFAAWPVSTLTFLLFIVWLPLLFVADKAKRIFWYAFTSLLSWNAFTTWWIWNSTDVGSVAAIIANSLLMCVPWIGYNIFKNKFGKNIGYASLISFWMLFEYIHLNWQISWPWLSLGNAFASKTEWIQWYEYTGVGGGTLWILLVNILLYEIIKRWKVEGKGLKAKRVLALIALIVIPIIFSLLLSIHFVKGGTNKSVVIVQPNIDPYQKFESLSVSSQLQKLIDLSERVIDSATKLVVWPETALSANVGINEVAQSLVYKPVFDFTIRHPDVTLLTGIETYKILGLEKTSPYARKSAQDFYYDSYNAAVSIKANEPLQFYIKSKLVPGVETLPSFLNILAPIFEKFGGTTGGYAKDTAAKVFNNAGNPFIAAPVICYESIYGEYVASYVQKGANIITIITNDGWWGNTPGHKQHLALAKLRAIETRRWVVRSANTGISAVIDEYGVIKASKAWDTADVIKYNIPVKTNLTFYVQHGDYLYKIAAVFAVLLLAWNVILVIKKKLRNSVINYRSEGAGKAVVLLHGFGEDSTIFNTQIDFLKEHCLLIIPDLPGSGKSELLISDSQFPISSIQYPASITDYANCIYALLQQENITTCTMIGHSMGGYITLTFAKLFPQLLNGFGLLHSTAFADSEEKKQNRLRGIQLIADYGGYAFLKNTIPNLFGSNFKEQFPAKVEALIEASKQFSNDALQQYSFAMMNRPDATDVLKSSKMPVLFILGTEDVAAPLNDVLQQTKMPECSYIHVLNNVGHMVMLEATDSKWFFIIFFLSCTSQLLARHVAGGELFYEYLGPGAATNTSKYKITLRLFRDCYSTGPSLQSEAVNVGFYDNNNLNTTLNLPIQGSIETITLNTAAFPCLVGNVNVCYEVAIYTNTIDLPINLNGYTLARQGCCRVTDITNTSGGNNIGSTYITKIPGTATLPTGFNSSPKFFVKDTALVCAGKNFTLDFGAADPDNDMLVYGFCDAYTAGSGSNNSPPSSVLNLVQIPYISPFSGSDPLGGPSINSTTGVISGVAPGVGQYVVSVCITEIRNGVPFTQHRKDFILKVQDCDYIEAQLPDKIIQCDNFSVYFENQSSSSAIQSYLWNFGEPSSPNNASTAPTATHVYADTGRYKATLSVTGPNGCIGKDSTVVIVYPGFYPGFTVTGSCYQNPFTFNDTTRAVYGTVNQWKWDFGDLNSFIDTSSLKNPSYTYPNAGPRTIKFTVGSSKGCEKTIEKTLAVSDKPLLVLPFKDTLICSIDTLPLIAVGTGVFNWLPNNHIINANTNNPLVFPQDTATYYVTLNENGCIATDSIKVNVLQFIKVDAGVDSAICKTDTFRLRPISYALGYMWTASTGEVVDDVKYPVVQPLVNTKYYVQANLGKCEDKDSVFIKVAPYPVSNAGADKNICFGEKVMLNATITASSFFWSPTNALLNANTLTPIAAPSKNTYYILTVNDTLGCPKPTKDSILVNVVKPVVVNAGNDTSIVRNQPLQLNATVNFDNGVQYEWTPTTGLNNATIANPISILNGNINTIKYKVKVTIPEGCIGEDEIVVRVFNTDPDIFVPTAFTPNKDGKNDALKPICVGITKLDYFRIYNRWGQLIFETNEFEKGWNGTINGVEQGNGTYVFITQGVDYTGKIVYKKGTVVLIR</sequence>
<dbReference type="InterPro" id="IPR022409">
    <property type="entry name" value="PKD/Chitinase_dom"/>
</dbReference>
<dbReference type="PANTHER" id="PTHR38686">
    <property type="entry name" value="APOLIPOPROTEIN N-ACYLTRANSFERASE"/>
    <property type="match status" value="1"/>
</dbReference>
<gene>
    <name evidence="11" type="ORF">UXM345_LOCUS9199</name>
</gene>
<accession>A0A819FW21</accession>
<feature type="transmembrane region" description="Helical" evidence="8">
    <location>
        <begin position="454"/>
        <end position="472"/>
    </location>
</feature>
<dbReference type="NCBIfam" id="TIGR04131">
    <property type="entry name" value="Bac_Flav_CTERM"/>
    <property type="match status" value="1"/>
</dbReference>
<dbReference type="NCBIfam" id="TIGR00546">
    <property type="entry name" value="lnt"/>
    <property type="match status" value="1"/>
</dbReference>
<dbReference type="InterPro" id="IPR026341">
    <property type="entry name" value="T9SS_type_B"/>
</dbReference>
<dbReference type="GO" id="GO:0005886">
    <property type="term" value="C:plasma membrane"/>
    <property type="evidence" value="ECO:0007669"/>
    <property type="project" value="UniProtKB-SubCell"/>
</dbReference>
<dbReference type="EMBL" id="CAJOBF010000830">
    <property type="protein sequence ID" value="CAF3875905.1"/>
    <property type="molecule type" value="Genomic_DNA"/>
</dbReference>
<keyword evidence="6 8" id="KW-0472">Membrane</keyword>
<evidence type="ECO:0000256" key="3">
    <source>
        <dbReference type="ARBA" id="ARBA00022679"/>
    </source>
</evidence>
<dbReference type="InterPro" id="IPR000601">
    <property type="entry name" value="PKD_dom"/>
</dbReference>
<feature type="transmembrane region" description="Helical" evidence="8">
    <location>
        <begin position="525"/>
        <end position="545"/>
    </location>
</feature>
<keyword evidence="2" id="KW-1003">Cell membrane</keyword>
<dbReference type="InterPro" id="IPR024655">
    <property type="entry name" value="Asl1_glyco_hydro_catalytic"/>
</dbReference>
<evidence type="ECO:0000259" key="10">
    <source>
        <dbReference type="PROSITE" id="PS50263"/>
    </source>
</evidence>
<evidence type="ECO:0000256" key="2">
    <source>
        <dbReference type="ARBA" id="ARBA00022475"/>
    </source>
</evidence>
<dbReference type="InterPro" id="IPR013783">
    <property type="entry name" value="Ig-like_fold"/>
</dbReference>
<dbReference type="Pfam" id="PF00795">
    <property type="entry name" value="CN_hydrolase"/>
    <property type="match status" value="1"/>
</dbReference>
<keyword evidence="5 8" id="KW-1133">Transmembrane helix</keyword>
<dbReference type="InterPro" id="IPR003010">
    <property type="entry name" value="C-N_Hydrolase"/>
</dbReference>
<feature type="domain" description="PKD" evidence="9">
    <location>
        <begin position="1564"/>
        <end position="1615"/>
    </location>
</feature>
<dbReference type="InterPro" id="IPR000073">
    <property type="entry name" value="AB_hydrolase_1"/>
</dbReference>
<dbReference type="PROSITE" id="PS50093">
    <property type="entry name" value="PKD"/>
    <property type="match status" value="2"/>
</dbReference>
<dbReference type="GO" id="GO:0016410">
    <property type="term" value="F:N-acyltransferase activity"/>
    <property type="evidence" value="ECO:0007669"/>
    <property type="project" value="InterPro"/>
</dbReference>
<dbReference type="Proteomes" id="UP000663842">
    <property type="component" value="Unassembled WGS sequence"/>
</dbReference>
<evidence type="ECO:0000259" key="9">
    <source>
        <dbReference type="PROSITE" id="PS50093"/>
    </source>
</evidence>
<comment type="subcellular location">
    <subcellularLocation>
        <location evidence="1">Cell membrane</location>
        <topology evidence="1">Multi-pass membrane protein</topology>
    </subcellularLocation>
</comment>
<dbReference type="SUPFAM" id="SSF51445">
    <property type="entry name" value="(Trans)glycosidases"/>
    <property type="match status" value="1"/>
</dbReference>
<dbReference type="SUPFAM" id="SSF56317">
    <property type="entry name" value="Carbon-nitrogen hydrolase"/>
    <property type="match status" value="1"/>
</dbReference>
<feature type="transmembrane region" description="Helical" evidence="8">
    <location>
        <begin position="484"/>
        <end position="505"/>
    </location>
</feature>
<keyword evidence="3" id="KW-0808">Transferase</keyword>
<evidence type="ECO:0000256" key="1">
    <source>
        <dbReference type="ARBA" id="ARBA00004651"/>
    </source>
</evidence>
<feature type="transmembrane region" description="Helical" evidence="8">
    <location>
        <begin position="396"/>
        <end position="421"/>
    </location>
</feature>
<dbReference type="Pfam" id="PF11790">
    <property type="entry name" value="Glyco_hydro_cc"/>
    <property type="match status" value="1"/>
</dbReference>
<comment type="caution">
    <text evidence="11">The sequence shown here is derived from an EMBL/GenBank/DDBJ whole genome shotgun (WGS) entry which is preliminary data.</text>
</comment>
<dbReference type="HAMAP" id="MF_01148">
    <property type="entry name" value="Lnt"/>
    <property type="match status" value="1"/>
</dbReference>
<name>A0A819FW21_9BILA</name>
<evidence type="ECO:0008006" key="13">
    <source>
        <dbReference type="Google" id="ProtNLM"/>
    </source>
</evidence>
<evidence type="ECO:0000313" key="12">
    <source>
        <dbReference type="Proteomes" id="UP000663842"/>
    </source>
</evidence>
<feature type="transmembrane region" description="Helical" evidence="8">
    <location>
        <begin position="565"/>
        <end position="586"/>
    </location>
</feature>
<reference evidence="11" key="1">
    <citation type="submission" date="2021-02" db="EMBL/GenBank/DDBJ databases">
        <authorList>
            <person name="Nowell W R."/>
        </authorList>
    </citation>
    <scope>NUCLEOTIDE SEQUENCE</scope>
</reference>
<keyword evidence="4 8" id="KW-0812">Transmembrane</keyword>
<feature type="transmembrane region" description="Helical" evidence="8">
    <location>
        <begin position="428"/>
        <end position="448"/>
    </location>
</feature>
<proteinExistence type="inferred from homology"/>
<dbReference type="GO" id="GO:0042158">
    <property type="term" value="P:lipoprotein biosynthetic process"/>
    <property type="evidence" value="ECO:0007669"/>
    <property type="project" value="InterPro"/>
</dbReference>
<keyword evidence="7" id="KW-0012">Acyltransferase</keyword>
<evidence type="ECO:0000313" key="11">
    <source>
        <dbReference type="EMBL" id="CAF3875905.1"/>
    </source>
</evidence>
<dbReference type="CDD" id="cd00146">
    <property type="entry name" value="PKD"/>
    <property type="match status" value="2"/>
</dbReference>
<evidence type="ECO:0000256" key="5">
    <source>
        <dbReference type="ARBA" id="ARBA00022989"/>
    </source>
</evidence>
<evidence type="ECO:0000256" key="7">
    <source>
        <dbReference type="ARBA" id="ARBA00023315"/>
    </source>
</evidence>
<evidence type="ECO:0000256" key="4">
    <source>
        <dbReference type="ARBA" id="ARBA00022692"/>
    </source>
</evidence>
<dbReference type="InterPro" id="IPR004563">
    <property type="entry name" value="Apolipo_AcylTrfase"/>
</dbReference>
<feature type="domain" description="CN hydrolase" evidence="10">
    <location>
        <begin position="597"/>
        <end position="862"/>
    </location>
</feature>